<dbReference type="EMBL" id="CP122537">
    <property type="protein sequence ID" value="WGH79003.1"/>
    <property type="molecule type" value="Genomic_DNA"/>
</dbReference>
<feature type="transmembrane region" description="Helical" evidence="6">
    <location>
        <begin position="39"/>
        <end position="57"/>
    </location>
</feature>
<feature type="transmembrane region" description="Helical" evidence="6">
    <location>
        <begin position="102"/>
        <end position="122"/>
    </location>
</feature>
<evidence type="ECO:0000313" key="8">
    <source>
        <dbReference type="Proteomes" id="UP001243420"/>
    </source>
</evidence>
<keyword evidence="4 6" id="KW-1133">Transmembrane helix</keyword>
<protein>
    <submittedName>
        <fullName evidence="7">LPS export ABC transporter permease LptF</fullName>
    </submittedName>
</protein>
<name>A0ABY8LFN8_9RHOB</name>
<dbReference type="InterPro" id="IPR030922">
    <property type="entry name" value="LptF"/>
</dbReference>
<evidence type="ECO:0000256" key="5">
    <source>
        <dbReference type="ARBA" id="ARBA00023136"/>
    </source>
</evidence>
<evidence type="ECO:0000256" key="2">
    <source>
        <dbReference type="ARBA" id="ARBA00022475"/>
    </source>
</evidence>
<dbReference type="Proteomes" id="UP001243420">
    <property type="component" value="Chromosome"/>
</dbReference>
<keyword evidence="3 6" id="KW-0812">Transmembrane</keyword>
<dbReference type="NCBIfam" id="TIGR04407">
    <property type="entry name" value="LptF_YjgP"/>
    <property type="match status" value="1"/>
</dbReference>
<keyword evidence="2" id="KW-1003">Cell membrane</keyword>
<reference evidence="7 8" key="1">
    <citation type="submission" date="2023-04" db="EMBL/GenBank/DDBJ databases">
        <title>Jannaschia ovalis sp. nov., a marine bacterium isolated from sea tidal flat.</title>
        <authorList>
            <person name="Kwon D.Y."/>
            <person name="Kim J.-J."/>
        </authorList>
    </citation>
    <scope>NUCLEOTIDE SEQUENCE [LARGE SCALE GENOMIC DNA]</scope>
    <source>
        <strain evidence="7 8">GRR-S6-38</strain>
    </source>
</reference>
<feature type="transmembrane region" description="Helical" evidence="6">
    <location>
        <begin position="63"/>
        <end position="81"/>
    </location>
</feature>
<gene>
    <name evidence="7" type="primary">lptF</name>
    <name evidence="7" type="ORF">P8627_01725</name>
</gene>
<dbReference type="RefSeq" id="WP_279965762.1">
    <property type="nucleotide sequence ID" value="NZ_CP122537.1"/>
</dbReference>
<evidence type="ECO:0000256" key="6">
    <source>
        <dbReference type="SAM" id="Phobius"/>
    </source>
</evidence>
<sequence>MGTFDRYLAGQLLAYFGFFSLVLVSVYWVNRAIGLFDRLIAGGSSVVIFLEFTALALPGVIQAVLPVSALVATLYGINRLTSDSEMVVAQTTGLGPWRLARPALAFGLVVAVMLSVLGHFLVPLSRVALAERGEELGQDITARFLTEGEFLHPGAGVTVYVREITEAGELLGLFLQDRRRPDTRTSYTAERAILVRAEGGTRLVMFDGMAQTLQVPTRSLVTTTFEDFAYDLEGLAGGRGERRADPRELPTGALLRADAVAQAATGADVAKLRYEGHVRFADPLFAAALPLMALGFLMLGGYSRLGLWRQILAAVMASVLLEMLGNVAENSVRQDADLWPLVYAPAVLTWSLAVLLLWRDTRGPRIMGAPA</sequence>
<evidence type="ECO:0000313" key="7">
    <source>
        <dbReference type="EMBL" id="WGH79003.1"/>
    </source>
</evidence>
<dbReference type="PANTHER" id="PTHR33529:SF6">
    <property type="entry name" value="YJGP_YJGQ FAMILY PERMEASE"/>
    <property type="match status" value="1"/>
</dbReference>
<evidence type="ECO:0000256" key="3">
    <source>
        <dbReference type="ARBA" id="ARBA00022692"/>
    </source>
</evidence>
<dbReference type="InterPro" id="IPR005495">
    <property type="entry name" value="LptG/LptF_permease"/>
</dbReference>
<evidence type="ECO:0000256" key="4">
    <source>
        <dbReference type="ARBA" id="ARBA00022989"/>
    </source>
</evidence>
<feature type="transmembrane region" description="Helical" evidence="6">
    <location>
        <begin position="340"/>
        <end position="358"/>
    </location>
</feature>
<feature type="transmembrane region" description="Helical" evidence="6">
    <location>
        <begin position="12"/>
        <end position="30"/>
    </location>
</feature>
<dbReference type="Pfam" id="PF03739">
    <property type="entry name" value="LptF_LptG"/>
    <property type="match status" value="1"/>
</dbReference>
<dbReference type="PANTHER" id="PTHR33529">
    <property type="entry name" value="SLR0882 PROTEIN-RELATED"/>
    <property type="match status" value="1"/>
</dbReference>
<evidence type="ECO:0000256" key="1">
    <source>
        <dbReference type="ARBA" id="ARBA00004651"/>
    </source>
</evidence>
<organism evidence="7 8">
    <name type="scientific">Jannaschia ovalis</name>
    <dbReference type="NCBI Taxonomy" id="3038773"/>
    <lineage>
        <taxon>Bacteria</taxon>
        <taxon>Pseudomonadati</taxon>
        <taxon>Pseudomonadota</taxon>
        <taxon>Alphaproteobacteria</taxon>
        <taxon>Rhodobacterales</taxon>
        <taxon>Roseobacteraceae</taxon>
        <taxon>Jannaschia</taxon>
    </lineage>
</organism>
<feature type="transmembrane region" description="Helical" evidence="6">
    <location>
        <begin position="280"/>
        <end position="299"/>
    </location>
</feature>
<proteinExistence type="predicted"/>
<keyword evidence="5 6" id="KW-0472">Membrane</keyword>
<accession>A0ABY8LFN8</accession>
<comment type="subcellular location">
    <subcellularLocation>
        <location evidence="1">Cell membrane</location>
        <topology evidence="1">Multi-pass membrane protein</topology>
    </subcellularLocation>
</comment>
<keyword evidence="8" id="KW-1185">Reference proteome</keyword>